<dbReference type="InterPro" id="IPR034660">
    <property type="entry name" value="DinB/YfiT-like"/>
</dbReference>
<dbReference type="Gene3D" id="1.20.120.450">
    <property type="entry name" value="dinb family like domain"/>
    <property type="match status" value="1"/>
</dbReference>
<protein>
    <submittedName>
        <fullName evidence="1">Uncharacterized protein</fullName>
    </submittedName>
</protein>
<evidence type="ECO:0000313" key="1">
    <source>
        <dbReference type="EMBL" id="ASV31780.1"/>
    </source>
</evidence>
<dbReference type="Proteomes" id="UP000215244">
    <property type="component" value="Chromosome"/>
</dbReference>
<accession>A0A223V9H3</accession>
<gene>
    <name evidence="1" type="ORF">CJ263_17025</name>
</gene>
<dbReference type="OrthoDB" id="704805at2"/>
<dbReference type="KEGG" id="marb:CJ263_17025"/>
<proteinExistence type="predicted"/>
<dbReference type="AlphaFoldDB" id="A0A223V9H3"/>
<dbReference type="SUPFAM" id="SSF109854">
    <property type="entry name" value="DinB/YfiT-like putative metalloenzymes"/>
    <property type="match status" value="1"/>
</dbReference>
<keyword evidence="2" id="KW-1185">Reference proteome</keyword>
<name>A0A223V9H3_9FLAO</name>
<sequence>MTEIEILNKQTETAYDWTHRLMDSVPAEKWEIIPEALGSNFSWQIGHLVVSIYYHSIMTTVGHLPELLEKMDLRSYTKLCGYDTFAQEMKGTWTPAELTSDLQRMQDKSLEVINSLSESDLWQPVEPTKVPHPVAKTKFEAIDWNIKHTMWHCGQMATIKRLVDKPYDYGLERRS</sequence>
<evidence type="ECO:0000313" key="2">
    <source>
        <dbReference type="Proteomes" id="UP000215244"/>
    </source>
</evidence>
<dbReference type="Pfam" id="PF12867">
    <property type="entry name" value="DinB_2"/>
    <property type="match status" value="1"/>
</dbReference>
<dbReference type="RefSeq" id="WP_094998368.1">
    <property type="nucleotide sequence ID" value="NZ_BMJL01000010.1"/>
</dbReference>
<dbReference type="InterPro" id="IPR024775">
    <property type="entry name" value="DinB-like"/>
</dbReference>
<dbReference type="EMBL" id="CP022957">
    <property type="protein sequence ID" value="ASV31780.1"/>
    <property type="molecule type" value="Genomic_DNA"/>
</dbReference>
<organism evidence="1 2">
    <name type="scientific">Maribacter cobaltidurans</name>
    <dbReference type="NCBI Taxonomy" id="1178778"/>
    <lineage>
        <taxon>Bacteria</taxon>
        <taxon>Pseudomonadati</taxon>
        <taxon>Bacteroidota</taxon>
        <taxon>Flavobacteriia</taxon>
        <taxon>Flavobacteriales</taxon>
        <taxon>Flavobacteriaceae</taxon>
        <taxon>Maribacter</taxon>
    </lineage>
</organism>
<reference evidence="1 2" key="1">
    <citation type="submission" date="2017-08" db="EMBL/GenBank/DDBJ databases">
        <title>The complete genome sequence of Maribacter sp. B1, isolated from deep-sea sediment.</title>
        <authorList>
            <person name="Wu Y.-H."/>
            <person name="Cheng H."/>
            <person name="Xu X.-W."/>
        </authorList>
    </citation>
    <scope>NUCLEOTIDE SEQUENCE [LARGE SCALE GENOMIC DNA]</scope>
    <source>
        <strain evidence="1 2">B1</strain>
    </source>
</reference>